<organism evidence="1 2">
    <name type="scientific">Cajanus cajan</name>
    <name type="common">Pigeon pea</name>
    <name type="synonym">Cajanus indicus</name>
    <dbReference type="NCBI Taxonomy" id="3821"/>
    <lineage>
        <taxon>Eukaryota</taxon>
        <taxon>Viridiplantae</taxon>
        <taxon>Streptophyta</taxon>
        <taxon>Embryophyta</taxon>
        <taxon>Tracheophyta</taxon>
        <taxon>Spermatophyta</taxon>
        <taxon>Magnoliopsida</taxon>
        <taxon>eudicotyledons</taxon>
        <taxon>Gunneridae</taxon>
        <taxon>Pentapetalae</taxon>
        <taxon>rosids</taxon>
        <taxon>fabids</taxon>
        <taxon>Fabales</taxon>
        <taxon>Fabaceae</taxon>
        <taxon>Papilionoideae</taxon>
        <taxon>50 kb inversion clade</taxon>
        <taxon>NPAAA clade</taxon>
        <taxon>indigoferoid/millettioid clade</taxon>
        <taxon>Phaseoleae</taxon>
        <taxon>Cajanus</taxon>
    </lineage>
</organism>
<dbReference type="Gramene" id="C.cajan_38588.t">
    <property type="protein sequence ID" value="C.cajan_38588.t.cds1"/>
    <property type="gene ID" value="C.cajan_38588"/>
</dbReference>
<name>A0A151REI6_CAJCA</name>
<feature type="non-terminal residue" evidence="1">
    <location>
        <position position="1"/>
    </location>
</feature>
<keyword evidence="2" id="KW-1185">Reference proteome</keyword>
<evidence type="ECO:0000313" key="1">
    <source>
        <dbReference type="EMBL" id="KYP40941.1"/>
    </source>
</evidence>
<gene>
    <name evidence="1" type="ORF">KK1_037709</name>
</gene>
<dbReference type="Proteomes" id="UP000075243">
    <property type="component" value="Unassembled WGS sequence"/>
</dbReference>
<sequence length="73" mass="8571">VTKVEIHHALMSLKSYKALGLNDFQSIFFNMLWHVVGKDVWKLVENNFQTNTFDVIIMEVILVLILKEDHPMK</sequence>
<accession>A0A151REI6</accession>
<proteinExistence type="predicted"/>
<reference evidence="1" key="1">
    <citation type="journal article" date="2012" name="Nat. Biotechnol.">
        <title>Draft genome sequence of pigeonpea (Cajanus cajan), an orphan legume crop of resource-poor farmers.</title>
        <authorList>
            <person name="Varshney R.K."/>
            <person name="Chen W."/>
            <person name="Li Y."/>
            <person name="Bharti A.K."/>
            <person name="Saxena R.K."/>
            <person name="Schlueter J.A."/>
            <person name="Donoghue M.T."/>
            <person name="Azam S."/>
            <person name="Fan G."/>
            <person name="Whaley A.M."/>
            <person name="Farmer A.D."/>
            <person name="Sheridan J."/>
            <person name="Iwata A."/>
            <person name="Tuteja R."/>
            <person name="Penmetsa R.V."/>
            <person name="Wu W."/>
            <person name="Upadhyaya H.D."/>
            <person name="Yang S.P."/>
            <person name="Shah T."/>
            <person name="Saxena K.B."/>
            <person name="Michael T."/>
            <person name="McCombie W.R."/>
            <person name="Yang B."/>
            <person name="Zhang G."/>
            <person name="Yang H."/>
            <person name="Wang J."/>
            <person name="Spillane C."/>
            <person name="Cook D.R."/>
            <person name="May G.D."/>
            <person name="Xu X."/>
            <person name="Jackson S.A."/>
        </authorList>
    </citation>
    <scope>NUCLEOTIDE SEQUENCE [LARGE SCALE GENOMIC DNA]</scope>
</reference>
<dbReference type="AlphaFoldDB" id="A0A151REI6"/>
<dbReference type="EMBL" id="KQ483804">
    <property type="protein sequence ID" value="KYP40941.1"/>
    <property type="molecule type" value="Genomic_DNA"/>
</dbReference>
<evidence type="ECO:0000313" key="2">
    <source>
        <dbReference type="Proteomes" id="UP000075243"/>
    </source>
</evidence>
<protein>
    <submittedName>
        <fullName evidence="1">Uncharacterized protein</fullName>
    </submittedName>
</protein>